<proteinExistence type="predicted"/>
<reference evidence="1" key="1">
    <citation type="submission" date="2019-11" db="EMBL/GenBank/DDBJ databases">
        <title>Acidithiobacillus ferrianus sp. nov.: a facultatively anaerobic and extremely acidophilic chemolithoautotroph.</title>
        <authorList>
            <person name="Norris P.R."/>
            <person name="Falagan C."/>
            <person name="Moya-Beltran A."/>
            <person name="Castro M."/>
            <person name="Quatrini R."/>
            <person name="Johnson D.B."/>
        </authorList>
    </citation>
    <scope>NUCLEOTIDE SEQUENCE [LARGE SCALE GENOMIC DNA]</scope>
    <source>
        <strain evidence="1">MG</strain>
    </source>
</reference>
<dbReference type="RefSeq" id="WP_163098562.1">
    <property type="nucleotide sequence ID" value="NZ_CP127523.1"/>
</dbReference>
<gene>
    <name evidence="1" type="ORF">GL267_12160</name>
</gene>
<comment type="caution">
    <text evidence="1">The sequence shown here is derived from an EMBL/GenBank/DDBJ whole genome shotgun (WGS) entry which is preliminary data.</text>
</comment>
<evidence type="ECO:0000313" key="1">
    <source>
        <dbReference type="EMBL" id="NDU43358.1"/>
    </source>
</evidence>
<organism evidence="1">
    <name type="scientific">Acidithiobacillus ferrianus</name>
    <dbReference type="NCBI Taxonomy" id="2678518"/>
    <lineage>
        <taxon>Bacteria</taxon>
        <taxon>Pseudomonadati</taxon>
        <taxon>Pseudomonadota</taxon>
        <taxon>Acidithiobacillia</taxon>
        <taxon>Acidithiobacillales</taxon>
        <taxon>Acidithiobacillaceae</taxon>
        <taxon>Acidithiobacillus</taxon>
    </lineage>
</organism>
<sequence>MAIERKKYVTMRYTQEEIATLDSEAKTLGMTRSEYIRVLIQMGKGRLYIDYLHSLVAEINAKLARIEDVDFARLVTKVNWVSLAVKEIQSLSRNGAEHAKAPYLAKVDADVQKLKDAIGKGY</sequence>
<accession>A0A845UP81</accession>
<dbReference type="Pfam" id="PF21983">
    <property type="entry name" value="NikA-like"/>
    <property type="match status" value="1"/>
</dbReference>
<dbReference type="AlphaFoldDB" id="A0A845UP81"/>
<dbReference type="EMBL" id="WNJL01000037">
    <property type="protein sequence ID" value="NDU43358.1"/>
    <property type="molecule type" value="Genomic_DNA"/>
</dbReference>
<name>A0A845UP81_9PROT</name>
<dbReference type="InterPro" id="IPR053842">
    <property type="entry name" value="NikA-like"/>
</dbReference>
<protein>
    <submittedName>
        <fullName evidence="1">Uncharacterized protein</fullName>
    </submittedName>
</protein>